<dbReference type="GO" id="GO:0016758">
    <property type="term" value="F:hexosyltransferase activity"/>
    <property type="evidence" value="ECO:0007669"/>
    <property type="project" value="UniProtKB-UniRule"/>
</dbReference>
<dbReference type="InterPro" id="IPR013783">
    <property type="entry name" value="Ig-like_fold"/>
</dbReference>
<feature type="active site" description="Proton donor" evidence="6">
    <location>
        <position position="462"/>
    </location>
</feature>
<proteinExistence type="inferred from homology"/>
<dbReference type="CDD" id="cd11344">
    <property type="entry name" value="AmyAc_GlgE_like"/>
    <property type="match status" value="1"/>
</dbReference>
<dbReference type="Gene3D" id="3.20.20.80">
    <property type="entry name" value="Glycosidases"/>
    <property type="match status" value="1"/>
</dbReference>
<dbReference type="SUPFAM" id="SSF51445">
    <property type="entry name" value="(Trans)glycosidases"/>
    <property type="match status" value="1"/>
</dbReference>
<feature type="binding site" evidence="6">
    <location>
        <position position="303"/>
    </location>
    <ligand>
        <name>alpha-maltose 1-phosphate</name>
        <dbReference type="ChEBI" id="CHEBI:63576"/>
    </ligand>
</feature>
<dbReference type="InterPro" id="IPR021828">
    <property type="entry name" value="GlgE_dom_N/S"/>
</dbReference>
<name>A0A1X6X4Q9_9MICO</name>
<comment type="subunit">
    <text evidence="1 6">Homodimer.</text>
</comment>
<accession>A0A1X6X4Q9</accession>
<evidence type="ECO:0000256" key="4">
    <source>
        <dbReference type="ARBA" id="ARBA00023277"/>
    </source>
</evidence>
<dbReference type="PANTHER" id="PTHR47786:SF2">
    <property type="entry name" value="GLYCOSYL HYDROLASE FAMILY 13 CATALYTIC DOMAIN-CONTAINING PROTEIN"/>
    <property type="match status" value="1"/>
</dbReference>
<dbReference type="Gene3D" id="2.60.40.10">
    <property type="entry name" value="Immunoglobulins"/>
    <property type="match status" value="1"/>
</dbReference>
<gene>
    <name evidence="6" type="primary">glgE</name>
    <name evidence="9" type="ORF">FM110_10655</name>
</gene>
<keyword evidence="4 6" id="KW-0119">Carbohydrate metabolism</keyword>
<dbReference type="EMBL" id="FWFG01000093">
    <property type="protein sequence ID" value="SLM93923.1"/>
    <property type="molecule type" value="Genomic_DNA"/>
</dbReference>
<keyword evidence="10" id="KW-1185">Reference proteome</keyword>
<dbReference type="InterPro" id="IPR049171">
    <property type="entry name" value="GLGE_C"/>
</dbReference>
<reference evidence="9 10" key="1">
    <citation type="submission" date="2017-02" db="EMBL/GenBank/DDBJ databases">
        <authorList>
            <person name="Peterson S.W."/>
        </authorList>
    </citation>
    <scope>NUCLEOTIDE SEQUENCE [LARGE SCALE GENOMIC DNA]</scope>
    <source>
        <strain evidence="9 10">CIP104813</strain>
    </source>
</reference>
<dbReference type="Gene3D" id="2.60.40.1180">
    <property type="entry name" value="Golgi alpha-mannosidase II"/>
    <property type="match status" value="1"/>
</dbReference>
<keyword evidence="3 6" id="KW-0808">Transferase</keyword>
<evidence type="ECO:0000313" key="9">
    <source>
        <dbReference type="EMBL" id="SLM93923.1"/>
    </source>
</evidence>
<dbReference type="HAMAP" id="MF_02124">
    <property type="entry name" value="GlgE"/>
    <property type="match status" value="1"/>
</dbReference>
<dbReference type="GO" id="GO:0004553">
    <property type="term" value="F:hydrolase activity, hydrolyzing O-glycosyl compounds"/>
    <property type="evidence" value="ECO:0007669"/>
    <property type="project" value="InterPro"/>
</dbReference>
<dbReference type="Proteomes" id="UP000195981">
    <property type="component" value="Unassembled WGS sequence"/>
</dbReference>
<dbReference type="SMART" id="SM00642">
    <property type="entry name" value="Aamy"/>
    <property type="match status" value="1"/>
</dbReference>
<feature type="binding site" evidence="6">
    <location>
        <position position="434"/>
    </location>
    <ligand>
        <name>alpha-maltose 1-phosphate</name>
        <dbReference type="ChEBI" id="CHEBI:63576"/>
    </ligand>
</feature>
<dbReference type="InterPro" id="IPR013780">
    <property type="entry name" value="Glyco_hydro_b"/>
</dbReference>
<evidence type="ECO:0000256" key="5">
    <source>
        <dbReference type="ARBA" id="ARBA00048735"/>
    </source>
</evidence>
<evidence type="ECO:0000313" key="10">
    <source>
        <dbReference type="Proteomes" id="UP000195981"/>
    </source>
</evidence>
<dbReference type="InterPro" id="IPR006047">
    <property type="entry name" value="GH13_cat_dom"/>
</dbReference>
<evidence type="ECO:0000256" key="2">
    <source>
        <dbReference type="ARBA" id="ARBA00022676"/>
    </source>
</evidence>
<dbReference type="OrthoDB" id="9805159at2"/>
<dbReference type="InterPro" id="IPR026585">
    <property type="entry name" value="GlgE"/>
</dbReference>
<dbReference type="InterPro" id="IPR017853">
    <property type="entry name" value="GH"/>
</dbReference>
<evidence type="ECO:0000256" key="6">
    <source>
        <dbReference type="HAMAP-Rule" id="MF_02124"/>
    </source>
</evidence>
<dbReference type="GO" id="GO:0030979">
    <property type="term" value="P:alpha-glucan biosynthetic process"/>
    <property type="evidence" value="ECO:0007669"/>
    <property type="project" value="UniProtKB-UniRule"/>
</dbReference>
<dbReference type="Pfam" id="PF11896">
    <property type="entry name" value="GlgE_dom_N_S"/>
    <property type="match status" value="1"/>
</dbReference>
<dbReference type="Gene3D" id="1.20.58.80">
    <property type="entry name" value="Phosphotransferase system, lactose/cellobiose-type IIA subunit"/>
    <property type="match status" value="1"/>
</dbReference>
<dbReference type="AlphaFoldDB" id="A0A1X6X4Q9"/>
<feature type="binding site" evidence="6">
    <location>
        <position position="398"/>
    </location>
    <ligand>
        <name>alpha-maltose 1-phosphate</name>
        <dbReference type="ChEBI" id="CHEBI:63576"/>
    </ligand>
</feature>
<feature type="domain" description="Glycosyl hydrolase family 13 catalytic" evidence="8">
    <location>
        <begin position="245"/>
        <end position="587"/>
    </location>
</feature>
<sequence length="713" mass="78591">MPVPHVPSDSARTTREPQGGQEVAQTPIRPDSGIRPDSTARGIDAGIGRIPIMDVQPVVDGGRFPARAVVGETVPVRVNAFREGHDEMGVQVVLCDPAGRERSRTALRSTNPGLDLWAGSMRPDAEGAWSFRIEAFSAPYETWVHNASIKVPAGIDADLMLAEGVVVLRRVLDEVERGERPASDGAVVRAAIDSLRSSSLTPQARLAPAIGPDLRAILHERPLRDGVTVSGPHPLIVQRQRALYGSWYEFFPRSEGARFDPEHGGWISGTLRTAAGALDRVAAMGFDVAYLTPIHPIGTTFRKGRNNTLEVRPGDPGSPYAIGSPDGGHDAIHPDLGTMEDFDAFVARAQELGLEVALDIALQCSPDHPWVAEHPEWFVVRADGSIAYAENPPKKYQDIYPLSFDTDYEGLYAAIRDVLEHWVAHGVTLLRVDNPHTKPVRFWEELLAEFADKHPEVVFLAEAFTRPTMMHTLGKVGFHQSYTYFTWRHTPEELREYLGELCEASAYMRPSFWPTTHDILTPFMSSGGHRAFRLRAILAATLVPTWGIYSGYELVEDIPRPGAEEQIDNEKYEYKPRDFEGALASGRSLQPLLTRLNRIRREHPALQQLNDIAFHSADDDQVLVFSKHLDADASPTGAPDTVIVACLTAHDRSAGTGVHLDLAALGVDGPFEVEDLLTGERFTWGEHAFVGLDPETRPAHILRIIHSEESPHA</sequence>
<dbReference type="Pfam" id="PF21702">
    <property type="entry name" value="GLGE_C"/>
    <property type="match status" value="1"/>
</dbReference>
<dbReference type="PANTHER" id="PTHR47786">
    <property type="entry name" value="ALPHA-1,4-GLUCAN:MALTOSE-1-PHOSPHATE MALTOSYLTRANSFERASE"/>
    <property type="match status" value="1"/>
</dbReference>
<keyword evidence="9" id="KW-0378">Hydrolase</keyword>
<dbReference type="RefSeq" id="WP_087104743.1">
    <property type="nucleotide sequence ID" value="NZ_FWFG01000093.1"/>
</dbReference>
<comment type="similarity">
    <text evidence="6">Belongs to the glycosyl hydrolase 13 family. GlgE subfamily.</text>
</comment>
<organism evidence="9 10">
    <name type="scientific">Brachybacterium nesterenkovii</name>
    <dbReference type="NCBI Taxonomy" id="47847"/>
    <lineage>
        <taxon>Bacteria</taxon>
        <taxon>Bacillati</taxon>
        <taxon>Actinomycetota</taxon>
        <taxon>Actinomycetes</taxon>
        <taxon>Micrococcales</taxon>
        <taxon>Dermabacteraceae</taxon>
        <taxon>Brachybacterium</taxon>
    </lineage>
</organism>
<evidence type="ECO:0000256" key="3">
    <source>
        <dbReference type="ARBA" id="ARBA00022679"/>
    </source>
</evidence>
<keyword evidence="2 6" id="KW-0328">Glycosyltransferase</keyword>
<comment type="function">
    <text evidence="6">Maltosyltransferase that uses maltose 1-phosphate (M1P) as the sugar donor to elongate linear or branched alpha-(1-&gt;4)-glucans. Is involved in a branched alpha-glucan biosynthetic pathway from trehalose, together with TreS, Mak and GlgB.</text>
</comment>
<protein>
    <recommendedName>
        <fullName evidence="6">Alpha-1,4-glucan:maltose-1-phosphate maltosyltransferase</fullName>
        <shortName evidence="6">GMPMT</shortName>
        <ecNumber evidence="6">2.4.99.16</ecNumber>
    </recommendedName>
    <alternativeName>
        <fullName evidence="6">(1-&gt;4)-alpha-D-glucan:maltose-1-phosphate alpha-D-maltosyltransferase</fullName>
    </alternativeName>
</protein>
<comment type="catalytic activity">
    <reaction evidence="5 6">
        <text>alpha-maltose 1-phosphate + [(1-&gt;4)-alpha-D-glucosyl](n) = [(1-&gt;4)-alpha-D-glucosyl](n+2) + phosphate</text>
        <dbReference type="Rhea" id="RHEA:42692"/>
        <dbReference type="Rhea" id="RHEA-COMP:9584"/>
        <dbReference type="Rhea" id="RHEA-COMP:10183"/>
        <dbReference type="ChEBI" id="CHEBI:15444"/>
        <dbReference type="ChEBI" id="CHEBI:43474"/>
        <dbReference type="ChEBI" id="CHEBI:63576"/>
        <dbReference type="EC" id="2.4.99.16"/>
    </reaction>
</comment>
<keyword evidence="9" id="KW-0326">Glycosidase</keyword>
<dbReference type="EC" id="2.4.99.16" evidence="6"/>
<evidence type="ECO:0000256" key="7">
    <source>
        <dbReference type="SAM" id="MobiDB-lite"/>
    </source>
</evidence>
<evidence type="ECO:0000256" key="1">
    <source>
        <dbReference type="ARBA" id="ARBA00011738"/>
    </source>
</evidence>
<feature type="site" description="Transition state stabilizer" evidence="6">
    <location>
        <position position="518"/>
    </location>
</feature>
<feature type="active site" description="Nucleophile" evidence="6">
    <location>
        <position position="433"/>
    </location>
</feature>
<evidence type="ECO:0000259" key="8">
    <source>
        <dbReference type="SMART" id="SM00642"/>
    </source>
</evidence>
<feature type="binding site" evidence="6">
    <location>
        <begin position="571"/>
        <end position="572"/>
    </location>
    <ligand>
        <name>alpha-maltose 1-phosphate</name>
        <dbReference type="ChEBI" id="CHEBI:63576"/>
    </ligand>
</feature>
<feature type="region of interest" description="Disordered" evidence="7">
    <location>
        <begin position="1"/>
        <end position="45"/>
    </location>
</feature>
<feature type="binding site" evidence="6">
    <location>
        <position position="363"/>
    </location>
    <ligand>
        <name>alpha-maltose 1-phosphate</name>
        <dbReference type="ChEBI" id="CHEBI:63576"/>
    </ligand>
</feature>